<organism evidence="1 2">
    <name type="scientific">Streptomyces caniscabiei</name>
    <dbReference type="NCBI Taxonomy" id="2746961"/>
    <lineage>
        <taxon>Bacteria</taxon>
        <taxon>Bacillati</taxon>
        <taxon>Actinomycetota</taxon>
        <taxon>Actinomycetes</taxon>
        <taxon>Kitasatosporales</taxon>
        <taxon>Streptomycetaceae</taxon>
        <taxon>Streptomyces</taxon>
    </lineage>
</organism>
<sequence length="180" mass="17933">MSDAAHQTSRDRATALVRGYVDQDRAAVGEALEGLGQGAGAGVGSGAGTGSGSGSGSGSGGLIEVYVVLNGLLRSTLSIMELSGRPWKVDDLVGRADELAASAPPHYEFAVGEATRAWARGDQSAMRAASCQDLAGAVHITAVGVAVLGSALWGEAGFLAVLREFGAVASALADFPDSGS</sequence>
<comment type="caution">
    <text evidence="1">The sequence shown here is derived from an EMBL/GenBank/DDBJ whole genome shotgun (WGS) entry which is preliminary data.</text>
</comment>
<name>A0ABU4N3H5_9ACTN</name>
<evidence type="ECO:0000313" key="2">
    <source>
        <dbReference type="Proteomes" id="UP001282474"/>
    </source>
</evidence>
<protein>
    <recommendedName>
        <fullName evidence="3">TetR family transcriptional regulator</fullName>
    </recommendedName>
</protein>
<dbReference type="RefSeq" id="WP_193379443.1">
    <property type="nucleotide sequence ID" value="NZ_JABXWF010000001.1"/>
</dbReference>
<evidence type="ECO:0000313" key="1">
    <source>
        <dbReference type="EMBL" id="MDX3043867.1"/>
    </source>
</evidence>
<gene>
    <name evidence="1" type="ORF">PV383_42920</name>
</gene>
<dbReference type="Proteomes" id="UP001282474">
    <property type="component" value="Unassembled WGS sequence"/>
</dbReference>
<dbReference type="EMBL" id="JARAWJ010000061">
    <property type="protein sequence ID" value="MDX3043867.1"/>
    <property type="molecule type" value="Genomic_DNA"/>
</dbReference>
<accession>A0ABU4N3H5</accession>
<reference evidence="1 2" key="1">
    <citation type="journal article" date="2023" name="Microb. Genom.">
        <title>Mesoterricola silvestris gen. nov., sp. nov., Mesoterricola sediminis sp. nov., Geothrix oryzae sp. nov., Geothrix edaphica sp. nov., Geothrix rubra sp. nov., and Geothrix limicola sp. nov., six novel members of Acidobacteriota isolated from soils.</title>
        <authorList>
            <person name="Weisberg A.J."/>
            <person name="Pearce E."/>
            <person name="Kramer C.G."/>
            <person name="Chang J.H."/>
            <person name="Clarke C.R."/>
        </authorList>
    </citation>
    <scope>NUCLEOTIDE SEQUENCE [LARGE SCALE GENOMIC DNA]</scope>
    <source>
        <strain evidence="1 2">NE20-4-1</strain>
    </source>
</reference>
<evidence type="ECO:0008006" key="3">
    <source>
        <dbReference type="Google" id="ProtNLM"/>
    </source>
</evidence>
<proteinExistence type="predicted"/>
<keyword evidence="2" id="KW-1185">Reference proteome</keyword>